<name>B0MFF7_ANACD</name>
<comment type="caution">
    <text evidence="1">The sequence shown here is derived from an EMBL/GenBank/DDBJ whole genome shotgun (WGS) entry which is preliminary data.</text>
</comment>
<dbReference type="STRING" id="411490.ANACAC_02492"/>
<keyword evidence="2" id="KW-1185">Reference proteome</keyword>
<organism evidence="1 2">
    <name type="scientific">Anaerostipes caccae (strain DSM 14662 / CCUG 47493 / JCM 13470 / NCIMB 13811 / L1-92)</name>
    <dbReference type="NCBI Taxonomy" id="411490"/>
    <lineage>
        <taxon>Bacteria</taxon>
        <taxon>Bacillati</taxon>
        <taxon>Bacillota</taxon>
        <taxon>Clostridia</taxon>
        <taxon>Lachnospirales</taxon>
        <taxon>Lachnospiraceae</taxon>
        <taxon>Anaerostipes</taxon>
    </lineage>
</organism>
<reference evidence="1" key="1">
    <citation type="submission" date="2007-11" db="EMBL/GenBank/DDBJ databases">
        <authorList>
            <person name="Fulton L."/>
            <person name="Clifton S."/>
            <person name="Fulton B."/>
            <person name="Xu J."/>
            <person name="Minx P."/>
            <person name="Pepin K.H."/>
            <person name="Johnson M."/>
            <person name="Thiruvilangam P."/>
            <person name="Bhonagiri V."/>
            <person name="Nash W.E."/>
            <person name="Mardis E.R."/>
            <person name="Wilson R.K."/>
        </authorList>
    </citation>
    <scope>NUCLEOTIDE SEQUENCE [LARGE SCALE GENOMIC DNA]</scope>
    <source>
        <strain evidence="1">DSM 14662</strain>
    </source>
</reference>
<dbReference type="AlphaFoldDB" id="B0MFF7"/>
<protein>
    <submittedName>
        <fullName evidence="1">Uncharacterized protein</fullName>
    </submittedName>
</protein>
<gene>
    <name evidence="1" type="ORF">ANACAC_02492</name>
</gene>
<reference evidence="1" key="2">
    <citation type="submission" date="2013-11" db="EMBL/GenBank/DDBJ databases">
        <title>Draft genome sequence of Anaerostipes caccae (DSM 14662).</title>
        <authorList>
            <person name="Sudarsanam P."/>
            <person name="Ley R."/>
            <person name="Guruge J."/>
            <person name="Turnbaugh P.J."/>
            <person name="Mahowald M."/>
            <person name="Liep D."/>
            <person name="Gordon J."/>
        </authorList>
    </citation>
    <scope>NUCLEOTIDE SEQUENCE</scope>
    <source>
        <strain evidence="1">DSM 14662</strain>
    </source>
</reference>
<dbReference type="HOGENOM" id="CLU_3211597_0_0_9"/>
<accession>B0MFF7</accession>
<evidence type="ECO:0000313" key="2">
    <source>
        <dbReference type="Proteomes" id="UP000004935"/>
    </source>
</evidence>
<sequence length="44" mass="5189">MKELKELNIKSIEEIKSLFAEILQRSPGMMIGVTWHNCMNILWI</sequence>
<dbReference type="EMBL" id="ABAX03000014">
    <property type="protein sequence ID" value="EDR97262.1"/>
    <property type="molecule type" value="Genomic_DNA"/>
</dbReference>
<dbReference type="Proteomes" id="UP000004935">
    <property type="component" value="Unassembled WGS sequence"/>
</dbReference>
<proteinExistence type="predicted"/>
<evidence type="ECO:0000313" key="1">
    <source>
        <dbReference type="EMBL" id="EDR97262.1"/>
    </source>
</evidence>
<dbReference type="RefSeq" id="WP_006567928.1">
    <property type="nucleotide sequence ID" value="NZ_AP023027.1"/>
</dbReference>